<dbReference type="Gene3D" id="2.60.40.10">
    <property type="entry name" value="Immunoglobulins"/>
    <property type="match status" value="4"/>
</dbReference>
<dbReference type="InterPro" id="IPR013783">
    <property type="entry name" value="Ig-like_fold"/>
</dbReference>
<dbReference type="PROSITE" id="PS50923">
    <property type="entry name" value="SUSHI"/>
    <property type="match status" value="1"/>
</dbReference>
<evidence type="ECO:0000256" key="12">
    <source>
        <dbReference type="ARBA" id="ARBA00022989"/>
    </source>
</evidence>
<dbReference type="CDD" id="cd00104">
    <property type="entry name" value="KAZAL_FS"/>
    <property type="match status" value="1"/>
</dbReference>
<dbReference type="Pfam" id="PF07679">
    <property type="entry name" value="I-set"/>
    <property type="match status" value="1"/>
</dbReference>
<dbReference type="PANTHER" id="PTHR10083">
    <property type="entry name" value="KUNITZ-TYPE PROTEASE INHIBITOR-RELATED"/>
    <property type="match status" value="1"/>
</dbReference>
<dbReference type="EMBL" id="CAIIXF020000010">
    <property type="protein sequence ID" value="CAH1797991.1"/>
    <property type="molecule type" value="Genomic_DNA"/>
</dbReference>
<evidence type="ECO:0000256" key="7">
    <source>
        <dbReference type="ARBA" id="ARBA00022729"/>
    </source>
</evidence>
<organism evidence="21 22">
    <name type="scientific">Owenia fusiformis</name>
    <name type="common">Polychaete worm</name>
    <dbReference type="NCBI Taxonomy" id="6347"/>
    <lineage>
        <taxon>Eukaryota</taxon>
        <taxon>Metazoa</taxon>
        <taxon>Spiralia</taxon>
        <taxon>Lophotrochozoa</taxon>
        <taxon>Annelida</taxon>
        <taxon>Polychaeta</taxon>
        <taxon>Sedentaria</taxon>
        <taxon>Canalipalpata</taxon>
        <taxon>Sabellida</taxon>
        <taxon>Oweniida</taxon>
        <taxon>Oweniidae</taxon>
        <taxon>Owenia</taxon>
    </lineage>
</organism>
<dbReference type="FunFam" id="2.60.40.10:FF:000010">
    <property type="entry name" value="receptor-type tyrosine-protein phosphatase delta isoform X1"/>
    <property type="match status" value="1"/>
</dbReference>
<evidence type="ECO:0000256" key="3">
    <source>
        <dbReference type="ARBA" id="ARBA00013064"/>
    </source>
</evidence>
<dbReference type="PROSITE" id="PS00280">
    <property type="entry name" value="BPTI_KUNITZ_1"/>
    <property type="match status" value="2"/>
</dbReference>
<dbReference type="SMART" id="SM00280">
    <property type="entry name" value="KAZAL"/>
    <property type="match status" value="1"/>
</dbReference>
<evidence type="ECO:0000256" key="16">
    <source>
        <dbReference type="ARBA" id="ARBA00023180"/>
    </source>
</evidence>
<accession>A0A8J1UN47</accession>
<comment type="subcellular location">
    <subcellularLocation>
        <location evidence="1">Membrane</location>
        <topology evidence="1">Single-pass membrane protein</topology>
    </subcellularLocation>
</comment>
<comment type="caution">
    <text evidence="20">Lacks conserved residue(s) required for the propagation of feature annotation.</text>
</comment>
<dbReference type="SMART" id="SM00131">
    <property type="entry name" value="KU"/>
    <property type="match status" value="3"/>
</dbReference>
<evidence type="ECO:0000256" key="14">
    <source>
        <dbReference type="ARBA" id="ARBA00023157"/>
    </source>
</evidence>
<name>A0A8J1UN47_OWEFU</name>
<comment type="similarity">
    <text evidence="2">Belongs to the protein-tyrosine phosphatase family. Receptor class 2A subfamily.</text>
</comment>
<evidence type="ECO:0000256" key="9">
    <source>
        <dbReference type="ARBA" id="ARBA00022801"/>
    </source>
</evidence>
<dbReference type="InterPro" id="IPR050098">
    <property type="entry name" value="TFPI/VKTCI-like"/>
</dbReference>
<dbReference type="EC" id="3.1.3.48" evidence="3"/>
<keyword evidence="7" id="KW-0732">Signal</keyword>
<keyword evidence="4" id="KW-0483">Metalloprotease inhibitor</keyword>
<proteinExistence type="inferred from homology"/>
<dbReference type="Pfam" id="PF00084">
    <property type="entry name" value="Sushi"/>
    <property type="match status" value="1"/>
</dbReference>
<evidence type="ECO:0000256" key="20">
    <source>
        <dbReference type="PROSITE-ProRule" id="PRU00302"/>
    </source>
</evidence>
<dbReference type="InterPro" id="IPR003599">
    <property type="entry name" value="Ig_sub"/>
</dbReference>
<keyword evidence="20" id="KW-0768">Sushi</keyword>
<comment type="caution">
    <text evidence="21">The sequence shown here is derived from an EMBL/GenBank/DDBJ whole genome shotgun (WGS) entry which is preliminary data.</text>
</comment>
<keyword evidence="18" id="KW-0393">Immunoglobulin domain</keyword>
<dbReference type="Pfam" id="PF14625">
    <property type="entry name" value="Lustrin_cystein"/>
    <property type="match status" value="2"/>
</dbReference>
<dbReference type="SMART" id="SM00032">
    <property type="entry name" value="CCP"/>
    <property type="match status" value="1"/>
</dbReference>
<dbReference type="FunFam" id="4.10.410.10:FF:000020">
    <property type="entry name" value="Collagen, type VI, alpha 3"/>
    <property type="match status" value="2"/>
</dbReference>
<dbReference type="PROSITE" id="PS50835">
    <property type="entry name" value="IG_LIKE"/>
    <property type="match status" value="3"/>
</dbReference>
<sequence>ICTLDYTPVCGYDGTKYKTYGNRCALDAAICESEGKARFIAPGECPSADDTAVEFTCKVGAPLLRNPESGETIFCVTEPEEQGCPDQYYCVNNPLSETLPGFCCPKETIEPVVEPKPNGVVPLELACRNGQPLRDPMGAMMVFCGRGPDRQDCPADHFCNVAADDSYAVCCPLADCGFPDVPSKTDSGTVIVGAACTVFGCVAQYTCNPGFQVDGQTVRTCMDNGKWSGEAPICKPAGNAGKDRTICRQPKFPGDCRGYFPRWYYDSQASRCQQFIYGGCNANDNNFGSRYDCEEACVNVDVKENESVRPVLIPISGSEEESSNDICSQPKEIGRCRSYFPRWYFNTETKKCEEFGYGGCGANENNFDTIEACIQTCAKTGTKEDLPTINREEYDEINNKPVDEIEQARRPNEEFPGVGESNVNLSKPDLDPCSLPKLPGKCKGYFERWYFDANTFTCKMFVYGGCGANGNNFESLGACRQTCNPIRDSKEVLPALSWEELIEINKLEKELFPDQTLGSKPDLGSEPDLESDGASEPNLSIPQGIPSVILVPTEQNVMEGTPASFLCQSPSNHNPNISWLRNGRKIGTKSGYIIQEMPFGSVLRIEFTRAADREFTCVDDDLPEDEAAKAVGTLTVYKFQEGAPTGYPRITVHPRLKAVEKGQSTVMTCNADGYPEPTISWFKNLVPVDMTDPRFTLLSTGHIQITEVESEDQGKYECSASNEKGISYSQPAVLYVRVRRVPPYFTIKPVDVRVEKGGDVSIDCVASGSPMPYVKWFKGDIQLTPEFEVQLGRNVLTMTDAQEDATVRCVAESELGRAEANARITILKGTKEDLPDITWEAYDRINSQPLPEQARQPIVRRPDVGSNGASAPDLSVPEQSGAVFANTPTKITGIVGRSVVLPCTIHSHAKHQVMWLNRYNVVLTVGNRRIIDDPRISVQQEGDKWDLKISGLD</sequence>
<evidence type="ECO:0000256" key="8">
    <source>
        <dbReference type="ARBA" id="ARBA00022737"/>
    </source>
</evidence>
<dbReference type="InterPro" id="IPR000436">
    <property type="entry name" value="Sushi_SCR_CCP_dom"/>
</dbReference>
<dbReference type="InterPro" id="IPR028150">
    <property type="entry name" value="Lustrin_cystein"/>
</dbReference>
<dbReference type="PRINTS" id="PR00759">
    <property type="entry name" value="BASICPTASE"/>
</dbReference>
<evidence type="ECO:0000256" key="10">
    <source>
        <dbReference type="ARBA" id="ARBA00022900"/>
    </source>
</evidence>
<keyword evidence="5" id="KW-0646">Protease inhibitor</keyword>
<dbReference type="CDD" id="cd00033">
    <property type="entry name" value="CCP"/>
    <property type="match status" value="1"/>
</dbReference>
<comment type="catalytic activity">
    <reaction evidence="19">
        <text>O-phospho-L-tyrosyl-[protein] + H2O = L-tyrosyl-[protein] + phosphate</text>
        <dbReference type="Rhea" id="RHEA:10684"/>
        <dbReference type="Rhea" id="RHEA-COMP:10136"/>
        <dbReference type="Rhea" id="RHEA-COMP:20101"/>
        <dbReference type="ChEBI" id="CHEBI:15377"/>
        <dbReference type="ChEBI" id="CHEBI:43474"/>
        <dbReference type="ChEBI" id="CHEBI:46858"/>
        <dbReference type="ChEBI" id="CHEBI:61978"/>
        <dbReference type="EC" id="3.1.3.48"/>
    </reaction>
</comment>
<dbReference type="InterPro" id="IPR002350">
    <property type="entry name" value="Kazal_dom"/>
</dbReference>
<dbReference type="SUPFAM" id="SSF57535">
    <property type="entry name" value="Complement control module/SCR domain"/>
    <property type="match status" value="1"/>
</dbReference>
<dbReference type="Proteomes" id="UP000749559">
    <property type="component" value="Unassembled WGS sequence"/>
</dbReference>
<dbReference type="GO" id="GO:0004725">
    <property type="term" value="F:protein tyrosine phosphatase activity"/>
    <property type="evidence" value="ECO:0007669"/>
    <property type="project" value="UniProtKB-EC"/>
</dbReference>
<dbReference type="SMART" id="SM00289">
    <property type="entry name" value="WR1"/>
    <property type="match status" value="2"/>
</dbReference>
<dbReference type="FunFam" id="2.60.40.10:FF:000015">
    <property type="entry name" value="receptor-type tyrosine-protein phosphatase delta isoform X2"/>
    <property type="match status" value="1"/>
</dbReference>
<dbReference type="InterPro" id="IPR007110">
    <property type="entry name" value="Ig-like_dom"/>
</dbReference>
<evidence type="ECO:0000256" key="13">
    <source>
        <dbReference type="ARBA" id="ARBA00023136"/>
    </source>
</evidence>
<dbReference type="SMART" id="SM00408">
    <property type="entry name" value="IGc2"/>
    <property type="match status" value="3"/>
</dbReference>
<dbReference type="InterPro" id="IPR036179">
    <property type="entry name" value="Ig-like_dom_sf"/>
</dbReference>
<dbReference type="InterPro" id="IPR035976">
    <property type="entry name" value="Sushi/SCR/CCP_sf"/>
</dbReference>
<dbReference type="GO" id="GO:0004867">
    <property type="term" value="F:serine-type endopeptidase inhibitor activity"/>
    <property type="evidence" value="ECO:0007669"/>
    <property type="project" value="UniProtKB-KW"/>
</dbReference>
<dbReference type="FunFam" id="4.10.410.10:FF:000021">
    <property type="entry name" value="Serine protease inhibitor, putative"/>
    <property type="match status" value="1"/>
</dbReference>
<reference evidence="21" key="1">
    <citation type="submission" date="2022-03" db="EMBL/GenBank/DDBJ databases">
        <authorList>
            <person name="Martin C."/>
        </authorList>
    </citation>
    <scope>NUCLEOTIDE SEQUENCE</scope>
</reference>
<keyword evidence="8" id="KW-0677">Repeat</keyword>
<dbReference type="PROSITE" id="PS51465">
    <property type="entry name" value="KAZAL_2"/>
    <property type="match status" value="1"/>
</dbReference>
<dbReference type="OrthoDB" id="10253954at2759"/>
<dbReference type="GO" id="GO:0016020">
    <property type="term" value="C:membrane"/>
    <property type="evidence" value="ECO:0007669"/>
    <property type="project" value="UniProtKB-SubCell"/>
</dbReference>
<dbReference type="Pfam" id="PF13927">
    <property type="entry name" value="Ig_3"/>
    <property type="match status" value="1"/>
</dbReference>
<dbReference type="Pfam" id="PF00014">
    <property type="entry name" value="Kunitz_BPTI"/>
    <property type="match status" value="3"/>
</dbReference>
<dbReference type="InterPro" id="IPR036880">
    <property type="entry name" value="Kunitz_BPTI_sf"/>
</dbReference>
<dbReference type="InterPro" id="IPR036058">
    <property type="entry name" value="Kazal_dom_sf"/>
</dbReference>
<keyword evidence="12" id="KW-1133">Transmembrane helix</keyword>
<feature type="non-terminal residue" evidence="21">
    <location>
        <position position="953"/>
    </location>
</feature>
<dbReference type="InterPro" id="IPR013098">
    <property type="entry name" value="Ig_I-set"/>
</dbReference>
<dbReference type="Gene3D" id="3.30.60.30">
    <property type="match status" value="1"/>
</dbReference>
<evidence type="ECO:0000256" key="1">
    <source>
        <dbReference type="ARBA" id="ARBA00004167"/>
    </source>
</evidence>
<dbReference type="Gene3D" id="4.10.410.10">
    <property type="entry name" value="Pancreatic trypsin inhibitor Kunitz domain"/>
    <property type="match status" value="3"/>
</dbReference>
<dbReference type="SUPFAM" id="SSF100895">
    <property type="entry name" value="Kazal-type serine protease inhibitors"/>
    <property type="match status" value="1"/>
</dbReference>
<keyword evidence="13" id="KW-0472">Membrane</keyword>
<evidence type="ECO:0000313" key="22">
    <source>
        <dbReference type="Proteomes" id="UP000749559"/>
    </source>
</evidence>
<dbReference type="AlphaFoldDB" id="A0A8J1UN47"/>
<evidence type="ECO:0000256" key="11">
    <source>
        <dbReference type="ARBA" id="ARBA00022912"/>
    </source>
</evidence>
<evidence type="ECO:0000256" key="17">
    <source>
        <dbReference type="ARBA" id="ARBA00023215"/>
    </source>
</evidence>
<dbReference type="InterPro" id="IPR002223">
    <property type="entry name" value="Kunitz_BPTI"/>
</dbReference>
<gene>
    <name evidence="21" type="ORF">OFUS_LOCUS22189</name>
</gene>
<keyword evidence="22" id="KW-1185">Reference proteome</keyword>
<evidence type="ECO:0000256" key="4">
    <source>
        <dbReference type="ARBA" id="ARBA00022608"/>
    </source>
</evidence>
<keyword evidence="10" id="KW-0722">Serine protease inhibitor</keyword>
<dbReference type="InterPro" id="IPR006150">
    <property type="entry name" value="Cys_repeat_1"/>
</dbReference>
<keyword evidence="6" id="KW-0812">Transmembrane</keyword>
<evidence type="ECO:0000256" key="19">
    <source>
        <dbReference type="ARBA" id="ARBA00051722"/>
    </source>
</evidence>
<dbReference type="SMART" id="SM00409">
    <property type="entry name" value="IG"/>
    <property type="match status" value="4"/>
</dbReference>
<dbReference type="PANTHER" id="PTHR10083:SF328">
    <property type="entry name" value="TISSUE FACTOR PATHWAY INHIBITOR"/>
    <property type="match status" value="1"/>
</dbReference>
<dbReference type="CDD" id="cd00109">
    <property type="entry name" value="Kunitz-type"/>
    <property type="match status" value="3"/>
</dbReference>
<dbReference type="PROSITE" id="PS50279">
    <property type="entry name" value="BPTI_KUNITZ_2"/>
    <property type="match status" value="3"/>
</dbReference>
<keyword evidence="16" id="KW-0325">Glycoprotein</keyword>
<dbReference type="InterPro" id="IPR003598">
    <property type="entry name" value="Ig_sub2"/>
</dbReference>
<evidence type="ECO:0000313" key="21">
    <source>
        <dbReference type="EMBL" id="CAH1797991.1"/>
    </source>
</evidence>
<keyword evidence="11" id="KW-0904">Protein phosphatase</keyword>
<evidence type="ECO:0000256" key="15">
    <source>
        <dbReference type="ARBA" id="ARBA00023170"/>
    </source>
</evidence>
<keyword evidence="15" id="KW-0675">Receptor</keyword>
<keyword evidence="14 20" id="KW-1015">Disulfide bond</keyword>
<feature type="non-terminal residue" evidence="21">
    <location>
        <position position="1"/>
    </location>
</feature>
<protein>
    <recommendedName>
        <fullName evidence="3">protein-tyrosine-phosphatase</fullName>
        <ecNumber evidence="3">3.1.3.48</ecNumber>
    </recommendedName>
</protein>
<evidence type="ECO:0000256" key="18">
    <source>
        <dbReference type="ARBA" id="ARBA00023319"/>
    </source>
</evidence>
<dbReference type="GO" id="GO:0005615">
    <property type="term" value="C:extracellular space"/>
    <property type="evidence" value="ECO:0007669"/>
    <property type="project" value="TreeGrafter"/>
</dbReference>
<dbReference type="Gene3D" id="2.10.70.10">
    <property type="entry name" value="Complement Module, domain 1"/>
    <property type="match status" value="1"/>
</dbReference>
<evidence type="ECO:0000256" key="2">
    <source>
        <dbReference type="ARBA" id="ARBA00010504"/>
    </source>
</evidence>
<keyword evidence="9" id="KW-0378">Hydrolase</keyword>
<evidence type="ECO:0000256" key="5">
    <source>
        <dbReference type="ARBA" id="ARBA00022690"/>
    </source>
</evidence>
<dbReference type="Pfam" id="PF07648">
    <property type="entry name" value="Kazal_2"/>
    <property type="match status" value="1"/>
</dbReference>
<dbReference type="SUPFAM" id="SSF57362">
    <property type="entry name" value="BPTI-like"/>
    <property type="match status" value="3"/>
</dbReference>
<keyword evidence="17" id="KW-0481">Metalloenzyme inhibitor</keyword>
<feature type="disulfide bond" evidence="20">
    <location>
        <begin position="207"/>
        <end position="234"/>
    </location>
</feature>
<dbReference type="SUPFAM" id="SSF48726">
    <property type="entry name" value="Immunoglobulin"/>
    <property type="match status" value="4"/>
</dbReference>
<evidence type="ECO:0000256" key="6">
    <source>
        <dbReference type="ARBA" id="ARBA00022692"/>
    </source>
</evidence>
<dbReference type="InterPro" id="IPR020901">
    <property type="entry name" value="Prtase_inh_Kunz-CS"/>
</dbReference>